<gene>
    <name evidence="2" type="ORF">S12H4_30080</name>
</gene>
<dbReference type="EMBL" id="BARW01017405">
    <property type="protein sequence ID" value="GAJ01695.1"/>
    <property type="molecule type" value="Genomic_DNA"/>
</dbReference>
<dbReference type="AlphaFoldDB" id="X1V8R9"/>
<keyword evidence="1" id="KW-0812">Transmembrane</keyword>
<feature type="transmembrane region" description="Helical" evidence="1">
    <location>
        <begin position="70"/>
        <end position="91"/>
    </location>
</feature>
<evidence type="ECO:0008006" key="3">
    <source>
        <dbReference type="Google" id="ProtNLM"/>
    </source>
</evidence>
<feature type="transmembrane region" description="Helical" evidence="1">
    <location>
        <begin position="45"/>
        <end position="63"/>
    </location>
</feature>
<feature type="transmembrane region" description="Helical" evidence="1">
    <location>
        <begin position="140"/>
        <end position="159"/>
    </location>
</feature>
<feature type="transmembrane region" description="Helical" evidence="1">
    <location>
        <begin position="97"/>
        <end position="128"/>
    </location>
</feature>
<evidence type="ECO:0000256" key="1">
    <source>
        <dbReference type="SAM" id="Phobius"/>
    </source>
</evidence>
<sequence length="161" mass="18706">MKKKNYLLIFILFLLVFAIFSTRIQFHDVNEYITIAKALAGINNLNVFTGHSSFYPLIISLFLRIWPNIIMIKIVNTMWLFLIGAILLLWLKSKKTFIIFAFSPLVWYMSIQTTPVLPASLFLLLAFIFFKKQNIKYNNLYSGLCLGLSFAFYTPMILVSL</sequence>
<organism evidence="2">
    <name type="scientific">marine sediment metagenome</name>
    <dbReference type="NCBI Taxonomy" id="412755"/>
    <lineage>
        <taxon>unclassified sequences</taxon>
        <taxon>metagenomes</taxon>
        <taxon>ecological metagenomes</taxon>
    </lineage>
</organism>
<keyword evidence="1" id="KW-1133">Transmembrane helix</keyword>
<proteinExistence type="predicted"/>
<feature type="non-terminal residue" evidence="2">
    <location>
        <position position="161"/>
    </location>
</feature>
<comment type="caution">
    <text evidence="2">The sequence shown here is derived from an EMBL/GenBank/DDBJ whole genome shotgun (WGS) entry which is preliminary data.</text>
</comment>
<name>X1V8R9_9ZZZZ</name>
<evidence type="ECO:0000313" key="2">
    <source>
        <dbReference type="EMBL" id="GAJ01695.1"/>
    </source>
</evidence>
<accession>X1V8R9</accession>
<keyword evidence="1" id="KW-0472">Membrane</keyword>
<reference evidence="2" key="1">
    <citation type="journal article" date="2014" name="Front. Microbiol.">
        <title>High frequency of phylogenetically diverse reductive dehalogenase-homologous genes in deep subseafloor sedimentary metagenomes.</title>
        <authorList>
            <person name="Kawai M."/>
            <person name="Futagami T."/>
            <person name="Toyoda A."/>
            <person name="Takaki Y."/>
            <person name="Nishi S."/>
            <person name="Hori S."/>
            <person name="Arai W."/>
            <person name="Tsubouchi T."/>
            <person name="Morono Y."/>
            <person name="Uchiyama I."/>
            <person name="Ito T."/>
            <person name="Fujiyama A."/>
            <person name="Inagaki F."/>
            <person name="Takami H."/>
        </authorList>
    </citation>
    <scope>NUCLEOTIDE SEQUENCE</scope>
    <source>
        <strain evidence="2">Expedition CK06-06</strain>
    </source>
</reference>
<protein>
    <recommendedName>
        <fullName evidence="3">Glycosyltransferase RgtA/B/C/D-like domain-containing protein</fullName>
    </recommendedName>
</protein>